<gene>
    <name evidence="1" type="ORF">K6K41_09850</name>
</gene>
<keyword evidence="2" id="KW-1185">Reference proteome</keyword>
<evidence type="ECO:0000313" key="1">
    <source>
        <dbReference type="EMBL" id="QZO01666.1"/>
    </source>
</evidence>
<dbReference type="EMBL" id="CP081869">
    <property type="protein sequence ID" value="QZO01666.1"/>
    <property type="molecule type" value="Genomic_DNA"/>
</dbReference>
<dbReference type="KEGG" id="cmet:K6K41_09850"/>
<accession>A0A9E6UNZ5</accession>
<proteinExistence type="predicted"/>
<evidence type="ECO:0000313" key="2">
    <source>
        <dbReference type="Proteomes" id="UP000825701"/>
    </source>
</evidence>
<organism evidence="1 2">
    <name type="scientific">Chenggangzhangella methanolivorans</name>
    <dbReference type="NCBI Taxonomy" id="1437009"/>
    <lineage>
        <taxon>Bacteria</taxon>
        <taxon>Pseudomonadati</taxon>
        <taxon>Pseudomonadota</taxon>
        <taxon>Alphaproteobacteria</taxon>
        <taxon>Hyphomicrobiales</taxon>
        <taxon>Methylopilaceae</taxon>
        <taxon>Chenggangzhangella</taxon>
    </lineage>
</organism>
<dbReference type="RefSeq" id="WP_261404971.1">
    <property type="nucleotide sequence ID" value="NZ_CP081869.1"/>
</dbReference>
<sequence length="67" mass="7070">MASFDYEPIDGILCRLTLVRSDRGTDMIWSRAAVGGPSVRIAPELQRDLALAVRAELASLAAGALAA</sequence>
<dbReference type="AlphaFoldDB" id="A0A9E6UNZ5"/>
<dbReference type="Proteomes" id="UP000825701">
    <property type="component" value="Chromosome"/>
</dbReference>
<name>A0A9E6UNZ5_9HYPH</name>
<reference evidence="1" key="1">
    <citation type="submission" date="2021-08" db="EMBL/GenBank/DDBJ databases">
        <authorList>
            <person name="Zhang H."/>
            <person name="Xu M."/>
            <person name="Yu Z."/>
            <person name="Yang L."/>
            <person name="Cai Y."/>
        </authorList>
    </citation>
    <scope>NUCLEOTIDE SEQUENCE</scope>
    <source>
        <strain evidence="1">CHL1</strain>
    </source>
</reference>
<protein>
    <submittedName>
        <fullName evidence="1">Uncharacterized protein</fullName>
    </submittedName>
</protein>